<dbReference type="SUPFAM" id="SSF53150">
    <property type="entry name" value="DNA repair protein MutS, domain II"/>
    <property type="match status" value="1"/>
</dbReference>
<dbReference type="CDD" id="cd03284">
    <property type="entry name" value="ABC_MutS1"/>
    <property type="match status" value="1"/>
</dbReference>
<dbReference type="PANTHER" id="PTHR11361:SF34">
    <property type="entry name" value="DNA MISMATCH REPAIR PROTEIN MSH1, MITOCHONDRIAL"/>
    <property type="match status" value="1"/>
</dbReference>
<dbReference type="SUPFAM" id="SSF48334">
    <property type="entry name" value="DNA repair protein MutS, domain III"/>
    <property type="match status" value="1"/>
</dbReference>
<evidence type="ECO:0000256" key="3">
    <source>
        <dbReference type="ARBA" id="ARBA00022741"/>
    </source>
</evidence>
<proteinExistence type="inferred from homology"/>
<evidence type="ECO:0000256" key="7">
    <source>
        <dbReference type="ARBA" id="ARBA00023204"/>
    </source>
</evidence>
<evidence type="ECO:0000259" key="11">
    <source>
        <dbReference type="PROSITE" id="PS00486"/>
    </source>
</evidence>
<dbReference type="KEGG" id="pabo:BCY86_00970"/>
<dbReference type="InterPro" id="IPR036678">
    <property type="entry name" value="MutS_con_dom_sf"/>
</dbReference>
<dbReference type="PIRSF" id="PIRSF037677">
    <property type="entry name" value="DNA_mis_repair_Msh6"/>
    <property type="match status" value="1"/>
</dbReference>
<dbReference type="HAMAP" id="MF_00096">
    <property type="entry name" value="MutS"/>
    <property type="match status" value="1"/>
</dbReference>
<dbReference type="SMART" id="SM00534">
    <property type="entry name" value="MUTSac"/>
    <property type="match status" value="1"/>
</dbReference>
<keyword evidence="4 9" id="KW-0227">DNA damage</keyword>
<evidence type="ECO:0000256" key="8">
    <source>
        <dbReference type="ARBA" id="ARBA00024647"/>
    </source>
</evidence>
<evidence type="ECO:0000256" key="5">
    <source>
        <dbReference type="ARBA" id="ARBA00022840"/>
    </source>
</evidence>
<dbReference type="AlphaFoldDB" id="A0A1L6MV64"/>
<protein>
    <recommendedName>
        <fullName evidence="2 9">DNA mismatch repair protein MutS</fullName>
    </recommendedName>
</protein>
<dbReference type="EMBL" id="CP016908">
    <property type="protein sequence ID" value="APR99408.1"/>
    <property type="molecule type" value="Genomic_DNA"/>
</dbReference>
<dbReference type="InterPro" id="IPR000432">
    <property type="entry name" value="DNA_mismatch_repair_MutS_C"/>
</dbReference>
<dbReference type="GO" id="GO:0005524">
    <property type="term" value="F:ATP binding"/>
    <property type="evidence" value="ECO:0007669"/>
    <property type="project" value="UniProtKB-UniRule"/>
</dbReference>
<keyword evidence="3 9" id="KW-0547">Nucleotide-binding</keyword>
<keyword evidence="6 9" id="KW-0238">DNA-binding</keyword>
<dbReference type="STRING" id="1882918.BCY86_00970"/>
<gene>
    <name evidence="9" type="primary">mutS</name>
    <name evidence="12" type="ORF">BCY86_00970</name>
</gene>
<feature type="binding site" evidence="9">
    <location>
        <begin position="638"/>
        <end position="645"/>
    </location>
    <ligand>
        <name>ATP</name>
        <dbReference type="ChEBI" id="CHEBI:30616"/>
    </ligand>
</feature>
<dbReference type="SMART" id="SM00533">
    <property type="entry name" value="MUTSd"/>
    <property type="match status" value="1"/>
</dbReference>
<dbReference type="PROSITE" id="PS00486">
    <property type="entry name" value="DNA_MISMATCH_REPAIR_2"/>
    <property type="match status" value="1"/>
</dbReference>
<organism evidence="12 13">
    <name type="scientific">Pajaroellobacter abortibovis</name>
    <dbReference type="NCBI Taxonomy" id="1882918"/>
    <lineage>
        <taxon>Bacteria</taxon>
        <taxon>Pseudomonadati</taxon>
        <taxon>Myxococcota</taxon>
        <taxon>Polyangia</taxon>
        <taxon>Polyangiales</taxon>
        <taxon>Polyangiaceae</taxon>
    </lineage>
</organism>
<evidence type="ECO:0000256" key="10">
    <source>
        <dbReference type="RuleBase" id="RU003756"/>
    </source>
</evidence>
<keyword evidence="13" id="KW-1185">Reference proteome</keyword>
<dbReference type="RefSeq" id="WP_075276057.1">
    <property type="nucleotide sequence ID" value="NZ_CP016908.1"/>
</dbReference>
<dbReference type="InterPro" id="IPR007861">
    <property type="entry name" value="DNA_mismatch_repair_MutS_clamp"/>
</dbReference>
<dbReference type="InterPro" id="IPR045076">
    <property type="entry name" value="MutS"/>
</dbReference>
<dbReference type="GO" id="GO:0003684">
    <property type="term" value="F:damaged DNA binding"/>
    <property type="evidence" value="ECO:0007669"/>
    <property type="project" value="UniProtKB-UniRule"/>
</dbReference>
<dbReference type="NCBIfam" id="NF003810">
    <property type="entry name" value="PRK05399.1"/>
    <property type="match status" value="1"/>
</dbReference>
<dbReference type="InterPro" id="IPR016151">
    <property type="entry name" value="DNA_mismatch_repair_MutS_N"/>
</dbReference>
<dbReference type="InterPro" id="IPR027417">
    <property type="entry name" value="P-loop_NTPase"/>
</dbReference>
<dbReference type="InterPro" id="IPR005748">
    <property type="entry name" value="DNA_mismatch_repair_MutS"/>
</dbReference>
<dbReference type="InterPro" id="IPR007696">
    <property type="entry name" value="DNA_mismatch_repair_MutS_core"/>
</dbReference>
<dbReference type="Pfam" id="PF05188">
    <property type="entry name" value="MutS_II"/>
    <property type="match status" value="1"/>
</dbReference>
<accession>A0A1L6MV64</accession>
<dbReference type="Proteomes" id="UP000185544">
    <property type="component" value="Chromosome"/>
</dbReference>
<dbReference type="InterPro" id="IPR007860">
    <property type="entry name" value="DNA_mmatch_repair_MutS_con_dom"/>
</dbReference>
<dbReference type="InterPro" id="IPR017261">
    <property type="entry name" value="DNA_mismatch_repair_MutS/MSH"/>
</dbReference>
<dbReference type="Pfam" id="PF05192">
    <property type="entry name" value="MutS_III"/>
    <property type="match status" value="1"/>
</dbReference>
<evidence type="ECO:0000256" key="9">
    <source>
        <dbReference type="HAMAP-Rule" id="MF_00096"/>
    </source>
</evidence>
<dbReference type="Gene3D" id="3.40.50.300">
    <property type="entry name" value="P-loop containing nucleotide triphosphate hydrolases"/>
    <property type="match status" value="1"/>
</dbReference>
<evidence type="ECO:0000313" key="12">
    <source>
        <dbReference type="EMBL" id="APR99408.1"/>
    </source>
</evidence>
<dbReference type="InterPro" id="IPR036187">
    <property type="entry name" value="DNA_mismatch_repair_MutS_sf"/>
</dbReference>
<sequence>MKSATSEASATPVMKQYLAIKAKHADALLFFRMGDFYELFYEDAIIAARALDLTLTSRNKGVKEEIPMAGVPYHAASSYVQRLLDTGHKVAICEQMADPTKVKGIVPREVVRIVSPGVVFDEAGLKANQNHYFLAIEKGPQGIWGVAAFDLTTGELIACELSDREDVLAEVIRLDPREVFLGNDSHELGIEIENACPRRVVRYEKNGLTLDSVYRLLGYVPAQQCERVTWSHSVQHAVARCIHVACTSEPGKPPPIASFQVYQASQTLLLDQTAQRHLELVQTMGGEYQDSLLSQIDLTQTAPGARLLRKRLLAPLTSVSAIHSHHNAVELFFEHSDLRREIRERLSRLSDLERLAVKLSTRRLHPRDLVGLLASLQELPSLVRAFEACPSPHARRSLGVPSEGAWLDRCEEVEALLRRALMDEPSPRLGEGLILREGYDQELDEARLLARDGQRLMIDLEARLRAEFQILSLKVRYTRVFGWYLEVTRVHLDKVPKAWRRKQTIATGERFTCRELDELADRLAHAEERCASRESELYHALIEMVAQHESRFRQLASQLAAWDVASSLAEVAHCRDYIRPEVDESLQLILEGSRHPVVERFTGVGGFVPNHIRLEAGGEGPEEGLEGHQQAHLWLITGPNMAGKSTLMRQAALCVILAQMGSFVPAKRAKIGIVDRILTRVGASDNVACGESTFMVEMKETAHVLQTATRRSLVILDEIGRGTSTYDGLSIAWAVAEYLHDVTRCRALFATHYYELTRLSKTKQGCQNWSVSAQEHKKEVIFLHQLQPGPASRSYGIECARLAGIPESVLSRASTILKELEEEASGMRPLARDAKAEECSPPAEEILKREEASLLLYSILEELKAVDLNQMTPLEAFQWIACSKKRYLT</sequence>
<evidence type="ECO:0000313" key="13">
    <source>
        <dbReference type="Proteomes" id="UP000185544"/>
    </source>
</evidence>
<dbReference type="SUPFAM" id="SSF52540">
    <property type="entry name" value="P-loop containing nucleoside triphosphate hydrolases"/>
    <property type="match status" value="1"/>
</dbReference>
<dbReference type="InterPro" id="IPR007695">
    <property type="entry name" value="DNA_mismatch_repair_MutS-lik_N"/>
</dbReference>
<comment type="similarity">
    <text evidence="1 9 10">Belongs to the DNA mismatch repair MutS family.</text>
</comment>
<dbReference type="NCBIfam" id="TIGR01070">
    <property type="entry name" value="mutS1"/>
    <property type="match status" value="1"/>
</dbReference>
<dbReference type="SUPFAM" id="SSF55271">
    <property type="entry name" value="DNA repair protein MutS, domain I"/>
    <property type="match status" value="1"/>
</dbReference>
<dbReference type="GO" id="GO:0005829">
    <property type="term" value="C:cytosol"/>
    <property type="evidence" value="ECO:0007669"/>
    <property type="project" value="TreeGrafter"/>
</dbReference>
<reference evidence="12 13" key="1">
    <citation type="submission" date="2016-08" db="EMBL/GenBank/DDBJ databases">
        <title>Identification and validation of antigenic proteins from Pajaroellobacter abortibovis using de-novo genome sequence assembly and reverse vaccinology.</title>
        <authorList>
            <person name="Welly B.T."/>
            <person name="Miller M.R."/>
            <person name="Stott J.L."/>
            <person name="Blanchard M.T."/>
            <person name="Islas-Trejo A.D."/>
            <person name="O'Rourke S.M."/>
            <person name="Young A.E."/>
            <person name="Medrano J.F."/>
            <person name="Van Eenennaam A.L."/>
        </authorList>
    </citation>
    <scope>NUCLEOTIDE SEQUENCE [LARGE SCALE GENOMIC DNA]</scope>
    <source>
        <strain evidence="12 13">BTF92-0548A/99-0131</strain>
    </source>
</reference>
<evidence type="ECO:0000256" key="1">
    <source>
        <dbReference type="ARBA" id="ARBA00006271"/>
    </source>
</evidence>
<dbReference type="GO" id="GO:0140664">
    <property type="term" value="F:ATP-dependent DNA damage sensor activity"/>
    <property type="evidence" value="ECO:0007669"/>
    <property type="project" value="InterPro"/>
</dbReference>
<dbReference type="Pfam" id="PF01624">
    <property type="entry name" value="MutS_I"/>
    <property type="match status" value="1"/>
</dbReference>
<dbReference type="PANTHER" id="PTHR11361">
    <property type="entry name" value="DNA MISMATCH REPAIR PROTEIN MUTS FAMILY MEMBER"/>
    <property type="match status" value="1"/>
</dbReference>
<comment type="function">
    <text evidence="8 9">This protein is involved in the repair of mismatches in DNA. It is possible that it carries out the mismatch recognition step. This protein has a weak ATPase activity.</text>
</comment>
<name>A0A1L6MV64_9BACT</name>
<dbReference type="Gene3D" id="3.30.420.110">
    <property type="entry name" value="MutS, connector domain"/>
    <property type="match status" value="1"/>
</dbReference>
<dbReference type="Pfam" id="PF00488">
    <property type="entry name" value="MutS_V"/>
    <property type="match status" value="1"/>
</dbReference>
<dbReference type="OrthoDB" id="9802448at2"/>
<feature type="domain" description="DNA mismatch repair proteins mutS family" evidence="11">
    <location>
        <begin position="712"/>
        <end position="728"/>
    </location>
</feature>
<dbReference type="Pfam" id="PF05190">
    <property type="entry name" value="MutS_IV"/>
    <property type="match status" value="1"/>
</dbReference>
<evidence type="ECO:0000256" key="2">
    <source>
        <dbReference type="ARBA" id="ARBA00021982"/>
    </source>
</evidence>
<keyword evidence="7 9" id="KW-0234">DNA repair</keyword>
<evidence type="ECO:0000256" key="6">
    <source>
        <dbReference type="ARBA" id="ARBA00023125"/>
    </source>
</evidence>
<dbReference type="GO" id="GO:0030983">
    <property type="term" value="F:mismatched DNA binding"/>
    <property type="evidence" value="ECO:0007669"/>
    <property type="project" value="InterPro"/>
</dbReference>
<keyword evidence="5 9" id="KW-0067">ATP-binding</keyword>
<dbReference type="GO" id="GO:0006298">
    <property type="term" value="P:mismatch repair"/>
    <property type="evidence" value="ECO:0007669"/>
    <property type="project" value="UniProtKB-UniRule"/>
</dbReference>
<dbReference type="Gene3D" id="3.40.1170.10">
    <property type="entry name" value="DNA repair protein MutS, domain I"/>
    <property type="match status" value="1"/>
</dbReference>
<dbReference type="Gene3D" id="1.10.1420.10">
    <property type="match status" value="2"/>
</dbReference>
<evidence type="ECO:0000256" key="4">
    <source>
        <dbReference type="ARBA" id="ARBA00022763"/>
    </source>
</evidence>
<dbReference type="FunFam" id="3.40.1170.10:FF:000001">
    <property type="entry name" value="DNA mismatch repair protein MutS"/>
    <property type="match status" value="1"/>
</dbReference>